<evidence type="ECO:0000256" key="3">
    <source>
        <dbReference type="ARBA" id="ARBA00023285"/>
    </source>
</evidence>
<evidence type="ECO:0000259" key="4">
    <source>
        <dbReference type="PROSITE" id="PS51332"/>
    </source>
</evidence>
<dbReference type="EMBL" id="CDRZ01000280">
    <property type="protein sequence ID" value="CEO90282.1"/>
    <property type="molecule type" value="Genomic_DNA"/>
</dbReference>
<evidence type="ECO:0000256" key="2">
    <source>
        <dbReference type="ARBA" id="ARBA00022723"/>
    </source>
</evidence>
<keyword evidence="7" id="KW-1185">Reference proteome</keyword>
<dbReference type="Gene3D" id="1.10.1240.10">
    <property type="entry name" value="Methionine synthase domain"/>
    <property type="match status" value="1"/>
</dbReference>
<dbReference type="PANTHER" id="PTHR45833:SF1">
    <property type="entry name" value="METHIONINE SYNTHASE"/>
    <property type="match status" value="1"/>
</dbReference>
<dbReference type="GO" id="GO:0050667">
    <property type="term" value="P:homocysteine metabolic process"/>
    <property type="evidence" value="ECO:0007669"/>
    <property type="project" value="TreeGrafter"/>
</dbReference>
<dbReference type="OrthoDB" id="9803687at2"/>
<accession>A0A0B7MRK0</accession>
<dbReference type="InterPro" id="IPR003759">
    <property type="entry name" value="Cbl-bd_cap"/>
</dbReference>
<dbReference type="RefSeq" id="WP_052835694.1">
    <property type="nucleotide sequence ID" value="NZ_CDRZ01000280.1"/>
</dbReference>
<dbReference type="SMART" id="SM01018">
    <property type="entry name" value="B12-binding_2"/>
    <property type="match status" value="1"/>
</dbReference>
<dbReference type="SUPFAM" id="SSF52242">
    <property type="entry name" value="Cobalamin (vitamin B12)-binding domain"/>
    <property type="match status" value="1"/>
</dbReference>
<evidence type="ECO:0000259" key="5">
    <source>
        <dbReference type="PROSITE" id="PS51337"/>
    </source>
</evidence>
<sequence>MKPKRSSILQELNTSIMKGDTQETVRLIELGLKNNMSSQEIMDNALIPASKRIAEEFRGADFYIPDVLFALRPIKTGLTMIKNLSTQVIKYPHKIVIATVAGDIHDIGKNMVAIFLQVNGYEVIDLGVDVPAKEILQAVVEHKPAVLALSSLLTTTMGEMANIIEILENKRLRRSLKVIVGGGPVSENFAEFIGADGYSPNALETVNLVKNLIS</sequence>
<evidence type="ECO:0000313" key="6">
    <source>
        <dbReference type="EMBL" id="CEO90282.1"/>
    </source>
</evidence>
<dbReference type="InterPro" id="IPR006158">
    <property type="entry name" value="Cobalamin-bd"/>
</dbReference>
<dbReference type="FunFam" id="3.40.50.280:FF:000003">
    <property type="entry name" value="Dimethylamine methyltransferase corrinoid protein"/>
    <property type="match status" value="1"/>
</dbReference>
<keyword evidence="2" id="KW-0479">Metal-binding</keyword>
<dbReference type="Proteomes" id="UP000046155">
    <property type="component" value="Unassembled WGS sequence"/>
</dbReference>
<dbReference type="PANTHER" id="PTHR45833">
    <property type="entry name" value="METHIONINE SYNTHASE"/>
    <property type="match status" value="1"/>
</dbReference>
<dbReference type="GO" id="GO:0031419">
    <property type="term" value="F:cobalamin binding"/>
    <property type="evidence" value="ECO:0007669"/>
    <property type="project" value="InterPro"/>
</dbReference>
<dbReference type="GO" id="GO:0046872">
    <property type="term" value="F:metal ion binding"/>
    <property type="evidence" value="ECO:0007669"/>
    <property type="project" value="UniProtKB-KW"/>
</dbReference>
<organism evidence="6 7">
    <name type="scientific">Syntrophaceticus schinkii</name>
    <dbReference type="NCBI Taxonomy" id="499207"/>
    <lineage>
        <taxon>Bacteria</taxon>
        <taxon>Bacillati</taxon>
        <taxon>Bacillota</taxon>
        <taxon>Clostridia</taxon>
        <taxon>Thermoanaerobacterales</taxon>
        <taxon>Thermoanaerobacterales Family III. Incertae Sedis</taxon>
        <taxon>Syntrophaceticus</taxon>
    </lineage>
</organism>
<name>A0A0B7MRK0_9FIRM</name>
<dbReference type="Gene3D" id="3.40.50.280">
    <property type="entry name" value="Cobalamin-binding domain"/>
    <property type="match status" value="1"/>
</dbReference>
<dbReference type="GO" id="GO:0046653">
    <property type="term" value="P:tetrahydrofolate metabolic process"/>
    <property type="evidence" value="ECO:0007669"/>
    <property type="project" value="TreeGrafter"/>
</dbReference>
<dbReference type="InterPro" id="IPR036594">
    <property type="entry name" value="Meth_synthase_dom"/>
</dbReference>
<dbReference type="AlphaFoldDB" id="A0A0B7MRK0"/>
<gene>
    <name evidence="6" type="ORF">SSCH_80003</name>
</gene>
<feature type="domain" description="B12-binding N-terminal" evidence="5">
    <location>
        <begin position="1"/>
        <end position="93"/>
    </location>
</feature>
<protein>
    <submittedName>
        <fullName evidence="6">Cobalamin B12-binding protein</fullName>
    </submittedName>
</protein>
<keyword evidence="3" id="KW-0170">Cobalt</keyword>
<reference evidence="7" key="1">
    <citation type="submission" date="2015-01" db="EMBL/GenBank/DDBJ databases">
        <authorList>
            <person name="Manzoor Shahid"/>
            <person name="Zubair Saima"/>
        </authorList>
    </citation>
    <scope>NUCLEOTIDE SEQUENCE [LARGE SCALE GENOMIC DNA]</scope>
    <source>
        <strain evidence="7">Sp3</strain>
    </source>
</reference>
<dbReference type="InterPro" id="IPR036724">
    <property type="entry name" value="Cobalamin-bd_sf"/>
</dbReference>
<dbReference type="GO" id="GO:0005829">
    <property type="term" value="C:cytosol"/>
    <property type="evidence" value="ECO:0007669"/>
    <property type="project" value="TreeGrafter"/>
</dbReference>
<dbReference type="SUPFAM" id="SSF47644">
    <property type="entry name" value="Methionine synthase domain"/>
    <property type="match status" value="1"/>
</dbReference>
<feature type="domain" description="B12-binding" evidence="4">
    <location>
        <begin position="92"/>
        <end position="214"/>
    </location>
</feature>
<dbReference type="GO" id="GO:0008705">
    <property type="term" value="F:methionine synthase activity"/>
    <property type="evidence" value="ECO:0007669"/>
    <property type="project" value="TreeGrafter"/>
</dbReference>
<comment type="similarity">
    <text evidence="1">Belongs to the methylamine corrinoid protein family.</text>
</comment>
<dbReference type="Pfam" id="PF02607">
    <property type="entry name" value="B12-binding_2"/>
    <property type="match status" value="1"/>
</dbReference>
<dbReference type="InterPro" id="IPR050554">
    <property type="entry name" value="Met_Synthase/Corrinoid"/>
</dbReference>
<dbReference type="PROSITE" id="PS51332">
    <property type="entry name" value="B12_BINDING"/>
    <property type="match status" value="1"/>
</dbReference>
<proteinExistence type="inferred from homology"/>
<evidence type="ECO:0000313" key="7">
    <source>
        <dbReference type="Proteomes" id="UP000046155"/>
    </source>
</evidence>
<dbReference type="PROSITE" id="PS51337">
    <property type="entry name" value="B12_BINDING_NTER"/>
    <property type="match status" value="1"/>
</dbReference>
<dbReference type="Pfam" id="PF02310">
    <property type="entry name" value="B12-binding"/>
    <property type="match status" value="1"/>
</dbReference>
<evidence type="ECO:0000256" key="1">
    <source>
        <dbReference type="ARBA" id="ARBA00010854"/>
    </source>
</evidence>